<organism evidence="1 2">
    <name type="scientific">Rattus norvegicus</name>
    <name type="common">Rat</name>
    <dbReference type="NCBI Taxonomy" id="10116"/>
    <lineage>
        <taxon>Eukaryota</taxon>
        <taxon>Metazoa</taxon>
        <taxon>Chordata</taxon>
        <taxon>Craniata</taxon>
        <taxon>Vertebrata</taxon>
        <taxon>Euteleostomi</taxon>
        <taxon>Mammalia</taxon>
        <taxon>Eutheria</taxon>
        <taxon>Euarchontoglires</taxon>
        <taxon>Glires</taxon>
        <taxon>Rodentia</taxon>
        <taxon>Myomorpha</taxon>
        <taxon>Muroidea</taxon>
        <taxon>Muridae</taxon>
        <taxon>Murinae</taxon>
        <taxon>Rattus</taxon>
    </lineage>
</organism>
<dbReference type="AlphaFoldDB" id="A6JIA1"/>
<sequence length="128" mass="14913">MPVKPSSGPVNYASLVNKLLSSGCSAGFDSVNQTDKSLENRNQVKNCMRPGTQWTLKYTQKERKGGWEWGEARKRRKQSTLLRDHLHSSLKELRWASKVSTFLRQAHQHWQEERKEQSFLKKEIARSK</sequence>
<dbReference type="EMBL" id="CH473986">
    <property type="protein sequence ID" value="EDL94575.1"/>
    <property type="molecule type" value="Genomic_DNA"/>
</dbReference>
<dbReference type="Proteomes" id="UP000234681">
    <property type="component" value="Chromosome 1"/>
</dbReference>
<accession>A6JIA1</accession>
<proteinExistence type="predicted"/>
<name>A6JIA1_RAT</name>
<evidence type="ECO:0000313" key="1">
    <source>
        <dbReference type="EMBL" id="EDL94575.1"/>
    </source>
</evidence>
<protein>
    <submittedName>
        <fullName evidence="1">RCG63254</fullName>
    </submittedName>
</protein>
<gene>
    <name evidence="1" type="ORF">rCG_63254</name>
</gene>
<reference evidence="2" key="1">
    <citation type="submission" date="2005-09" db="EMBL/GenBank/DDBJ databases">
        <authorList>
            <person name="Mural R.J."/>
            <person name="Li P.W."/>
            <person name="Adams M.D."/>
            <person name="Amanatides P.G."/>
            <person name="Baden-Tillson H."/>
            <person name="Barnstead M."/>
            <person name="Chin S.H."/>
            <person name="Dew I."/>
            <person name="Evans C.A."/>
            <person name="Ferriera S."/>
            <person name="Flanigan M."/>
            <person name="Fosler C."/>
            <person name="Glodek A."/>
            <person name="Gu Z."/>
            <person name="Holt R.A."/>
            <person name="Jennings D."/>
            <person name="Kraft C.L."/>
            <person name="Lu F."/>
            <person name="Nguyen T."/>
            <person name="Nusskern D.R."/>
            <person name="Pfannkoch C.M."/>
            <person name="Sitter C."/>
            <person name="Sutton G.G."/>
            <person name="Venter J.C."/>
            <person name="Wang Z."/>
            <person name="Woodage T."/>
            <person name="Zheng X.H."/>
            <person name="Zhong F."/>
        </authorList>
    </citation>
    <scope>NUCLEOTIDE SEQUENCE [LARGE SCALE GENOMIC DNA]</scope>
    <source>
        <strain>BN</strain>
        <strain evidence="2">Sprague-Dawley</strain>
    </source>
</reference>
<evidence type="ECO:0000313" key="2">
    <source>
        <dbReference type="Proteomes" id="UP000234681"/>
    </source>
</evidence>